<dbReference type="AlphaFoldDB" id="A0A7G9GL84"/>
<proteinExistence type="inferred from homology"/>
<comment type="similarity">
    <text evidence="2">Belongs to the LemA family.</text>
</comment>
<evidence type="ECO:0000256" key="4">
    <source>
        <dbReference type="ARBA" id="ARBA00022989"/>
    </source>
</evidence>
<dbReference type="PANTHER" id="PTHR34478">
    <property type="entry name" value="PROTEIN LEMA"/>
    <property type="match status" value="1"/>
</dbReference>
<dbReference type="RefSeq" id="WP_187426201.1">
    <property type="nucleotide sequence ID" value="NZ_CP060636.1"/>
</dbReference>
<dbReference type="SUPFAM" id="SSF140478">
    <property type="entry name" value="LemA-like"/>
    <property type="match status" value="1"/>
</dbReference>
<comment type="subcellular location">
    <subcellularLocation>
        <location evidence="1">Membrane</location>
        <topology evidence="1">Single-pass membrane protein</topology>
    </subcellularLocation>
</comment>
<evidence type="ECO:0000256" key="1">
    <source>
        <dbReference type="ARBA" id="ARBA00004167"/>
    </source>
</evidence>
<evidence type="ECO:0000256" key="6">
    <source>
        <dbReference type="SAM" id="Phobius"/>
    </source>
</evidence>
<dbReference type="Proteomes" id="UP000515856">
    <property type="component" value="Chromosome"/>
</dbReference>
<keyword evidence="4 6" id="KW-1133">Transmembrane helix</keyword>
<evidence type="ECO:0000256" key="5">
    <source>
        <dbReference type="ARBA" id="ARBA00023136"/>
    </source>
</evidence>
<keyword evidence="5 6" id="KW-0472">Membrane</keyword>
<protein>
    <submittedName>
        <fullName evidence="7">LemA family protein</fullName>
    </submittedName>
</protein>
<name>A0A7G9GL84_9FIRM</name>
<sequence length="185" mass="21127">MQIALIVIGIVLVIAVIWLISSYNKFIKMGNKVEEAFSTMDVFLKKRYDLIPNLVETIKGYAKHESQTLEKVIAARSSAMNATSMDEKIKCEQKFQSMIGSLFAISEQYPQLKANENFMSLQADLKSIEDDIANARKYYNAVCLKFNNLVMMFPTNILAGIFHFTKKPMYEVNDASQRENVNVQF</sequence>
<dbReference type="Pfam" id="PF04011">
    <property type="entry name" value="LemA"/>
    <property type="match status" value="1"/>
</dbReference>
<dbReference type="KEGG" id="ehn:H9Q80_15135"/>
<evidence type="ECO:0000313" key="7">
    <source>
        <dbReference type="EMBL" id="QNM11566.1"/>
    </source>
</evidence>
<accession>A0A7G9GL84</accession>
<dbReference type="EMBL" id="CP060636">
    <property type="protein sequence ID" value="QNM11566.1"/>
    <property type="molecule type" value="Genomic_DNA"/>
</dbReference>
<evidence type="ECO:0000313" key="8">
    <source>
        <dbReference type="Proteomes" id="UP000515856"/>
    </source>
</evidence>
<dbReference type="GO" id="GO:0016020">
    <property type="term" value="C:membrane"/>
    <property type="evidence" value="ECO:0007669"/>
    <property type="project" value="UniProtKB-SubCell"/>
</dbReference>
<dbReference type="InterPro" id="IPR023353">
    <property type="entry name" value="LemA-like_dom_sf"/>
</dbReference>
<dbReference type="PANTHER" id="PTHR34478:SF1">
    <property type="entry name" value="PROTEIN LEMA"/>
    <property type="match status" value="1"/>
</dbReference>
<evidence type="ECO:0000256" key="3">
    <source>
        <dbReference type="ARBA" id="ARBA00022692"/>
    </source>
</evidence>
<dbReference type="InterPro" id="IPR007156">
    <property type="entry name" value="MamQ_LemA"/>
</dbReference>
<organism evidence="7 8">
    <name type="scientific">[Eubacterium] hominis</name>
    <dbReference type="NCBI Taxonomy" id="2764325"/>
    <lineage>
        <taxon>Bacteria</taxon>
        <taxon>Bacillati</taxon>
        <taxon>Bacillota</taxon>
        <taxon>Erysipelotrichia</taxon>
        <taxon>Erysipelotrichales</taxon>
        <taxon>Erysipelotrichaceae</taxon>
        <taxon>Amedibacillus</taxon>
    </lineage>
</organism>
<dbReference type="Gene3D" id="1.20.1440.20">
    <property type="entry name" value="LemA-like domain"/>
    <property type="match status" value="1"/>
</dbReference>
<keyword evidence="3 6" id="KW-0812">Transmembrane</keyword>
<feature type="transmembrane region" description="Helical" evidence="6">
    <location>
        <begin position="6"/>
        <end position="23"/>
    </location>
</feature>
<reference evidence="7 8" key="1">
    <citation type="submission" date="2020-08" db="EMBL/GenBank/DDBJ databases">
        <authorList>
            <person name="Liu C."/>
            <person name="Sun Q."/>
        </authorList>
    </citation>
    <scope>NUCLEOTIDE SEQUENCE [LARGE SCALE GENOMIC DNA]</scope>
    <source>
        <strain evidence="7 8">NSJ-61</strain>
    </source>
</reference>
<keyword evidence="8" id="KW-1185">Reference proteome</keyword>
<gene>
    <name evidence="7" type="ORF">H9Q80_15135</name>
</gene>
<evidence type="ECO:0000256" key="2">
    <source>
        <dbReference type="ARBA" id="ARBA00008854"/>
    </source>
</evidence>